<keyword evidence="9" id="KW-0130">Cell adhesion</keyword>
<evidence type="ECO:0000256" key="6">
    <source>
        <dbReference type="ARBA" id="ARBA00022729"/>
    </source>
</evidence>
<dbReference type="InterPro" id="IPR001791">
    <property type="entry name" value="Laminin_G"/>
</dbReference>
<name>A0A665WAU8_ECHNA</name>
<dbReference type="FunCoup" id="A0A665WAU8">
    <property type="interactions" value="420"/>
</dbReference>
<feature type="compositionally biased region" description="Low complexity" evidence="15">
    <location>
        <begin position="1492"/>
        <end position="1503"/>
    </location>
</feature>
<dbReference type="InterPro" id="IPR000742">
    <property type="entry name" value="EGF"/>
</dbReference>
<comment type="similarity">
    <text evidence="2">Belongs to the neurexin family.</text>
</comment>
<organism evidence="19 20">
    <name type="scientific">Echeneis naucrates</name>
    <name type="common">Live sharksucker</name>
    <dbReference type="NCBI Taxonomy" id="173247"/>
    <lineage>
        <taxon>Eukaryota</taxon>
        <taxon>Metazoa</taxon>
        <taxon>Chordata</taxon>
        <taxon>Craniata</taxon>
        <taxon>Vertebrata</taxon>
        <taxon>Euteleostomi</taxon>
        <taxon>Actinopterygii</taxon>
        <taxon>Neopterygii</taxon>
        <taxon>Teleostei</taxon>
        <taxon>Neoteleostei</taxon>
        <taxon>Acanthomorphata</taxon>
        <taxon>Carangaria</taxon>
        <taxon>Carangiformes</taxon>
        <taxon>Echeneidae</taxon>
        <taxon>Echeneis</taxon>
    </lineage>
</organism>
<feature type="domain" description="EGF-like" evidence="18">
    <location>
        <begin position="190"/>
        <end position="227"/>
    </location>
</feature>
<dbReference type="GO" id="GO:0046872">
    <property type="term" value="F:metal ion binding"/>
    <property type="evidence" value="ECO:0007669"/>
    <property type="project" value="UniProtKB-KW"/>
</dbReference>
<feature type="region of interest" description="Disordered" evidence="15">
    <location>
        <begin position="1636"/>
        <end position="1660"/>
    </location>
</feature>
<feature type="region of interest" description="Disordered" evidence="15">
    <location>
        <begin position="1339"/>
        <end position="1359"/>
    </location>
</feature>
<dbReference type="GO" id="GO:0016020">
    <property type="term" value="C:membrane"/>
    <property type="evidence" value="ECO:0007669"/>
    <property type="project" value="UniProtKB-SubCell"/>
</dbReference>
<evidence type="ECO:0000256" key="16">
    <source>
        <dbReference type="SAM" id="Phobius"/>
    </source>
</evidence>
<keyword evidence="4 16" id="KW-0812">Transmembrane</keyword>
<dbReference type="FunFam" id="2.10.25.10:FF:000029">
    <property type="entry name" value="neurexin-1 isoform X1"/>
    <property type="match status" value="1"/>
</dbReference>
<keyword evidence="5" id="KW-0479">Metal-binding</keyword>
<dbReference type="SUPFAM" id="SSF49899">
    <property type="entry name" value="Concanavalin A-like lectins/glucanases"/>
    <property type="match status" value="6"/>
</dbReference>
<feature type="domain" description="Laminin G" evidence="17">
    <location>
        <begin position="863"/>
        <end position="1038"/>
    </location>
</feature>
<dbReference type="FunFam" id="2.60.120.200:FF:000004">
    <property type="entry name" value="neurexin-1 isoform X1"/>
    <property type="match status" value="1"/>
</dbReference>
<dbReference type="FunFam" id="2.60.120.200:FF:000005">
    <property type="entry name" value="neurexin-1 isoform X1"/>
    <property type="match status" value="1"/>
</dbReference>
<dbReference type="InterPro" id="IPR050372">
    <property type="entry name" value="Neurexin-related_CASP"/>
</dbReference>
<comment type="function">
    <text evidence="13">Neuronal cell surface protein that may be involved in cell recognition and cell adhesion.</text>
</comment>
<accession>A0A665WAU8</accession>
<dbReference type="PANTHER" id="PTHR15036">
    <property type="entry name" value="PIKACHURIN-LIKE PROTEIN"/>
    <property type="match status" value="1"/>
</dbReference>
<dbReference type="PANTHER" id="PTHR15036:SF57">
    <property type="entry name" value="NEUREXIN-3"/>
    <property type="match status" value="1"/>
</dbReference>
<feature type="domain" description="Laminin G" evidence="17">
    <location>
        <begin position="438"/>
        <end position="631"/>
    </location>
</feature>
<dbReference type="Proteomes" id="UP000472264">
    <property type="component" value="Chromosome 22"/>
</dbReference>
<dbReference type="PROSITE" id="PS50025">
    <property type="entry name" value="LAM_G_DOMAIN"/>
    <property type="match status" value="6"/>
</dbReference>
<keyword evidence="12" id="KW-1015">Disulfide bond</keyword>
<dbReference type="CDD" id="cd00054">
    <property type="entry name" value="EGF_CA"/>
    <property type="match status" value="2"/>
</dbReference>
<reference evidence="19" key="2">
    <citation type="submission" date="2025-08" db="UniProtKB">
        <authorList>
            <consortium name="Ensembl"/>
        </authorList>
    </citation>
    <scope>IDENTIFICATION</scope>
</reference>
<evidence type="ECO:0000256" key="7">
    <source>
        <dbReference type="ARBA" id="ARBA00022737"/>
    </source>
</evidence>
<evidence type="ECO:0000256" key="13">
    <source>
        <dbReference type="ARBA" id="ARBA00054347"/>
    </source>
</evidence>
<evidence type="ECO:0000256" key="1">
    <source>
        <dbReference type="ARBA" id="ARBA00004479"/>
    </source>
</evidence>
<feature type="domain" description="EGF-like" evidence="18">
    <location>
        <begin position="635"/>
        <end position="672"/>
    </location>
</feature>
<gene>
    <name evidence="19" type="primary">nrxn3a</name>
</gene>
<keyword evidence="6" id="KW-0732">Signal</keyword>
<evidence type="ECO:0000256" key="4">
    <source>
        <dbReference type="ARBA" id="ARBA00022692"/>
    </source>
</evidence>
<keyword evidence="3 14" id="KW-0245">EGF-like domain</keyword>
<evidence type="ECO:0000256" key="5">
    <source>
        <dbReference type="ARBA" id="ARBA00022723"/>
    </source>
</evidence>
<keyword evidence="11 16" id="KW-0472">Membrane</keyword>
<evidence type="ECO:0000256" key="3">
    <source>
        <dbReference type="ARBA" id="ARBA00022536"/>
    </source>
</evidence>
<dbReference type="FunFam" id="2.60.120.200:FF:000003">
    <property type="entry name" value="neurexin-1 isoform X1"/>
    <property type="match status" value="1"/>
</dbReference>
<dbReference type="InterPro" id="IPR003585">
    <property type="entry name" value="Neurexin-like"/>
</dbReference>
<comment type="subcellular location">
    <subcellularLocation>
        <location evidence="1">Membrane</location>
        <topology evidence="1">Single-pass type I membrane protein</topology>
    </subcellularLocation>
</comment>
<reference evidence="19" key="1">
    <citation type="submission" date="2021-04" db="EMBL/GenBank/DDBJ databases">
        <authorList>
            <consortium name="Wellcome Sanger Institute Data Sharing"/>
        </authorList>
    </citation>
    <scope>NUCLEOTIDE SEQUENCE [LARGE SCALE GENOMIC DNA]</scope>
</reference>
<feature type="domain" description="Laminin G" evidence="17">
    <location>
        <begin position="677"/>
        <end position="849"/>
    </location>
</feature>
<keyword evidence="20" id="KW-1185">Reference proteome</keyword>
<feature type="region of interest" description="Disordered" evidence="15">
    <location>
        <begin position="1492"/>
        <end position="1517"/>
    </location>
</feature>
<protein>
    <submittedName>
        <fullName evidence="19">Neurexin 3a</fullName>
    </submittedName>
</protein>
<evidence type="ECO:0000256" key="15">
    <source>
        <dbReference type="SAM" id="MobiDB-lite"/>
    </source>
</evidence>
<dbReference type="Pfam" id="PF02210">
    <property type="entry name" value="Laminin_G_2"/>
    <property type="match status" value="6"/>
</dbReference>
<evidence type="ECO:0000259" key="18">
    <source>
        <dbReference type="PROSITE" id="PS50026"/>
    </source>
</evidence>
<comment type="caution">
    <text evidence="14">Lacks conserved residue(s) required for the propagation of feature annotation.</text>
</comment>
<evidence type="ECO:0000256" key="9">
    <source>
        <dbReference type="ARBA" id="ARBA00022889"/>
    </source>
</evidence>
<feature type="compositionally biased region" description="Acidic residues" evidence="15">
    <location>
        <begin position="1342"/>
        <end position="1351"/>
    </location>
</feature>
<dbReference type="InParanoid" id="A0A665WAU8"/>
<evidence type="ECO:0000313" key="19">
    <source>
        <dbReference type="Ensembl" id="ENSENLP00000041209.1"/>
    </source>
</evidence>
<dbReference type="FunFam" id="2.60.120.200:FF:000007">
    <property type="entry name" value="neurexin-1 isoform X1"/>
    <property type="match status" value="1"/>
</dbReference>
<dbReference type="CDD" id="cd00110">
    <property type="entry name" value="LamG"/>
    <property type="match status" value="6"/>
</dbReference>
<dbReference type="OMA" id="MFHNIPT"/>
<feature type="transmembrane region" description="Helical" evidence="16">
    <location>
        <begin position="1586"/>
        <end position="1606"/>
    </location>
</feature>
<sequence length="1660" mass="182962">MDLVGFSIRLQVFLSTCMGLEFLGTPGQWARYLRWDASTRGDLSFQFKTEASEALMLYFDDGGYCDFMQLLLAEGRLQLHFSIDCAETTIVSDRQVDDGSWHTATLSRYNLRTMLVVDGQATTDEVRPQRQFMKIVSDLFLGGVPQDIRSGALTLPAVRNMQPFRGTISDLKYGISQPLFLGSLKVPLESEGWCTVNPCENGGTCSVVDGEPICDCSKTDYKGRFCSEAREENVATFRGSEYFCYDLSQNPIQSSSDEITLSFKTWQRNGLILHTGKSADYVNLALKDGAVSLVINLGSGAFEAIVEPVNGKFNDNSWHDVKVTRNLRQQTGTGYTMVNKLHCMVTISVDGILTTTGYTQEDYTMLGSDDFFYVGGSPSTADLPGSPVSNNFMGCLKEVVYKNNDIRLELSRLARIVDPKMKIQGEVSYKCENVATLDPISFETPEAYISLPKWNTKRMGSISFDFRTTEPNGLILFTHGKPQERKDTARSPKNTKVDFFAVELLDGSLYLLLDMGSGTIKVKATQTKVNDGAWYHVDIQRDGRSGTISVNSRRTPFTASGESEILDLEGHMYLGGLPTDRTNLILPTELWTAMLNYGYVGCIRDLFIDGRSKDIRQIAEAQNGAGIKPSCNKQPGKQCESYPCKNRGICKEGWNRFICDCTGTGYWSRTCEREASILSYDGSMYMKVVMPTIMHTEAEDVSLRFHSQRAYGLLMATTSRDSADTLRLELDGGRVKLTVNLDCIRINCNSSKGPETLYAGQKLNDNEWHTVRVVRRGKTYKLTVDDDVAEGQMVGDHTRLEFHNIETGIMTERRFVSSIPSSFIGHLQSLRFNGMLYIDLCKNGDIDYCELNARFGIRSIIADPVTFKSKSSYLSLATLQAYTSMHLFFQFKTTSPDGFILFNSGDGNDFIAVELVKGYIHYVFDLGNGPNLIKGKSEKALNDNQWHNVAITRDNSNTHTLKVDATATSQSINGAKNLDLKGDLFIAGLGPGMYGNLPKLVASREGFQGCLASVDLNGRLPDLLNDALFRSGQIDRGCEGPSTTCEEDSCANMGICIQQWENYTCDCSMTSYTGTQCNDPGTTYIFGKGGGLITFKWPANERPSTRTDRLTVGFSTSLKDGILIRIDSAPGLGDYLMLHIQQGKIVVTFNIGTVDINVQESSTPVNDGKYHVVRFTRNGGNATLQVDNWSINEHFPTGNSDIERYQMASKKIPFKYSRPVEEWLQEKGRQLTIFNTQATVAIGGSDRGRPFQGQLSGLYYNGLKVLNMAADSNPNIKINGSVRLVGDVPSVAGSARTTAMPPEMSTTFIETTTMMSTTTTRKHRSSTVQHTADDIVSSAECSSDDEDLEECDTGHTGGLGSIRPPLCSSSYTPFIPTPSTHHPLVTIIETTKESLSKANEAGVPCLSDRGSDDCDDDGLVISGYGSGEAFKSNLPPTDDEDFYTAFSLVTDKTLSTSGFEGGYQAHMPKTCRLNKPVSRCSRTTTIPLTADQSRTTATSASTANLHNAPAKQPAGNMNNRELKPQPDLVLLPLPTSFEVDSIKMRGPLITSPMLHNIPTALPTEPGVRRVPGPSEVVRESSSTTGMVIGIVAAAALCILILLYAMYKYRNRDEGSYQVDESRNYITNSAVQSNGAVIKEKQQNLKGSNKKQKNKDKEYYV</sequence>
<feature type="domain" description="Laminin G" evidence="17">
    <location>
        <begin position="19"/>
        <end position="194"/>
    </location>
</feature>
<dbReference type="InterPro" id="IPR013320">
    <property type="entry name" value="ConA-like_dom_sf"/>
</dbReference>
<feature type="domain" description="Laminin G" evidence="17">
    <location>
        <begin position="1082"/>
        <end position="1282"/>
    </location>
</feature>
<evidence type="ECO:0000259" key="17">
    <source>
        <dbReference type="PROSITE" id="PS50025"/>
    </source>
</evidence>
<keyword evidence="8" id="KW-0106">Calcium</keyword>
<evidence type="ECO:0000256" key="11">
    <source>
        <dbReference type="ARBA" id="ARBA00023136"/>
    </source>
</evidence>
<evidence type="ECO:0000256" key="14">
    <source>
        <dbReference type="PROSITE-ProRule" id="PRU00076"/>
    </source>
</evidence>
<evidence type="ECO:0000313" key="20">
    <source>
        <dbReference type="Proteomes" id="UP000472264"/>
    </source>
</evidence>
<dbReference type="SMART" id="SM00294">
    <property type="entry name" value="4.1m"/>
    <property type="match status" value="1"/>
</dbReference>
<dbReference type="SMART" id="SM00181">
    <property type="entry name" value="EGF"/>
    <property type="match status" value="3"/>
</dbReference>
<evidence type="ECO:0000256" key="12">
    <source>
        <dbReference type="ARBA" id="ARBA00023157"/>
    </source>
</evidence>
<dbReference type="PROSITE" id="PS50026">
    <property type="entry name" value="EGF_3"/>
    <property type="match status" value="3"/>
</dbReference>
<dbReference type="SMART" id="SM00282">
    <property type="entry name" value="LamG"/>
    <property type="match status" value="6"/>
</dbReference>
<dbReference type="Gene3D" id="2.60.120.200">
    <property type="match status" value="6"/>
</dbReference>
<feature type="domain" description="Laminin G" evidence="17">
    <location>
        <begin position="234"/>
        <end position="431"/>
    </location>
</feature>
<evidence type="ECO:0000256" key="10">
    <source>
        <dbReference type="ARBA" id="ARBA00022989"/>
    </source>
</evidence>
<keyword evidence="7" id="KW-0677">Repeat</keyword>
<evidence type="ECO:0000256" key="2">
    <source>
        <dbReference type="ARBA" id="ARBA00010241"/>
    </source>
</evidence>
<keyword evidence="10 16" id="KW-1133">Transmembrane helix</keyword>
<dbReference type="Ensembl" id="ENSENLT00000042256.1">
    <property type="protein sequence ID" value="ENSENLP00000041209.1"/>
    <property type="gene ID" value="ENSENLG00000017497.1"/>
</dbReference>
<dbReference type="Gene3D" id="2.10.25.10">
    <property type="entry name" value="Laminin"/>
    <property type="match status" value="3"/>
</dbReference>
<dbReference type="GO" id="GO:0007155">
    <property type="term" value="P:cell adhesion"/>
    <property type="evidence" value="ECO:0007669"/>
    <property type="project" value="UniProtKB-KW"/>
</dbReference>
<feature type="domain" description="EGF-like" evidence="18">
    <location>
        <begin position="1041"/>
        <end position="1078"/>
    </location>
</feature>
<dbReference type="FunFam" id="2.60.120.200:FF:000001">
    <property type="entry name" value="neurexin-1 isoform X1"/>
    <property type="match status" value="1"/>
</dbReference>
<proteinExistence type="inferred from homology"/>
<dbReference type="FunFam" id="2.10.25.10:FF:000015">
    <property type="entry name" value="neurexin-1 isoform X1"/>
    <property type="match status" value="1"/>
</dbReference>
<reference evidence="19" key="3">
    <citation type="submission" date="2025-09" db="UniProtKB">
        <authorList>
            <consortium name="Ensembl"/>
        </authorList>
    </citation>
    <scope>IDENTIFICATION</scope>
</reference>
<evidence type="ECO:0000256" key="8">
    <source>
        <dbReference type="ARBA" id="ARBA00022837"/>
    </source>
</evidence>